<dbReference type="EMBL" id="JACVVK020000056">
    <property type="protein sequence ID" value="KAK7497664.1"/>
    <property type="molecule type" value="Genomic_DNA"/>
</dbReference>
<gene>
    <name evidence="1" type="ORF">BaRGS_00011059</name>
</gene>
<keyword evidence="2" id="KW-1185">Reference proteome</keyword>
<evidence type="ECO:0000313" key="1">
    <source>
        <dbReference type="EMBL" id="KAK7497664.1"/>
    </source>
</evidence>
<sequence>LITPNVKAGVWDPRAHQDVAGDTNGERRLSRQRYDIGPCSVNTSLMNLSVTDNS</sequence>
<protein>
    <submittedName>
        <fullName evidence="1">Uncharacterized protein</fullName>
    </submittedName>
</protein>
<comment type="caution">
    <text evidence="1">The sequence shown here is derived from an EMBL/GenBank/DDBJ whole genome shotgun (WGS) entry which is preliminary data.</text>
</comment>
<dbReference type="Proteomes" id="UP001519460">
    <property type="component" value="Unassembled WGS sequence"/>
</dbReference>
<organism evidence="1 2">
    <name type="scientific">Batillaria attramentaria</name>
    <dbReference type="NCBI Taxonomy" id="370345"/>
    <lineage>
        <taxon>Eukaryota</taxon>
        <taxon>Metazoa</taxon>
        <taxon>Spiralia</taxon>
        <taxon>Lophotrochozoa</taxon>
        <taxon>Mollusca</taxon>
        <taxon>Gastropoda</taxon>
        <taxon>Caenogastropoda</taxon>
        <taxon>Sorbeoconcha</taxon>
        <taxon>Cerithioidea</taxon>
        <taxon>Batillariidae</taxon>
        <taxon>Batillaria</taxon>
    </lineage>
</organism>
<accession>A0ABD0LF61</accession>
<feature type="non-terminal residue" evidence="1">
    <location>
        <position position="1"/>
    </location>
</feature>
<reference evidence="1 2" key="1">
    <citation type="journal article" date="2023" name="Sci. Data">
        <title>Genome assembly of the Korean intertidal mud-creeper Batillaria attramentaria.</title>
        <authorList>
            <person name="Patra A.K."/>
            <person name="Ho P.T."/>
            <person name="Jun S."/>
            <person name="Lee S.J."/>
            <person name="Kim Y."/>
            <person name="Won Y.J."/>
        </authorList>
    </citation>
    <scope>NUCLEOTIDE SEQUENCE [LARGE SCALE GENOMIC DNA]</scope>
    <source>
        <strain evidence="1">Wonlab-2016</strain>
    </source>
</reference>
<name>A0ABD0LF61_9CAEN</name>
<evidence type="ECO:0000313" key="2">
    <source>
        <dbReference type="Proteomes" id="UP001519460"/>
    </source>
</evidence>
<dbReference type="AlphaFoldDB" id="A0ABD0LF61"/>
<feature type="non-terminal residue" evidence="1">
    <location>
        <position position="54"/>
    </location>
</feature>
<proteinExistence type="predicted"/>